<gene>
    <name evidence="1" type="ORF">LCGC14_2173340</name>
</gene>
<comment type="caution">
    <text evidence="1">The sequence shown here is derived from an EMBL/GenBank/DDBJ whole genome shotgun (WGS) entry which is preliminary data.</text>
</comment>
<proteinExistence type="predicted"/>
<protein>
    <submittedName>
        <fullName evidence="1">Uncharacterized protein</fullName>
    </submittedName>
</protein>
<dbReference type="SUPFAM" id="SSF52540">
    <property type="entry name" value="P-loop containing nucleoside triphosphate hydrolases"/>
    <property type="match status" value="1"/>
</dbReference>
<reference evidence="1" key="1">
    <citation type="journal article" date="2015" name="Nature">
        <title>Complex archaea that bridge the gap between prokaryotes and eukaryotes.</title>
        <authorList>
            <person name="Spang A."/>
            <person name="Saw J.H."/>
            <person name="Jorgensen S.L."/>
            <person name="Zaremba-Niedzwiedzka K."/>
            <person name="Martijn J."/>
            <person name="Lind A.E."/>
            <person name="van Eijk R."/>
            <person name="Schleper C."/>
            <person name="Guy L."/>
            <person name="Ettema T.J."/>
        </authorList>
    </citation>
    <scope>NUCLEOTIDE SEQUENCE</scope>
</reference>
<dbReference type="InterPro" id="IPR027417">
    <property type="entry name" value="P-loop_NTPase"/>
</dbReference>
<dbReference type="Gene3D" id="3.40.50.300">
    <property type="entry name" value="P-loop containing nucleotide triphosphate hydrolases"/>
    <property type="match status" value="1"/>
</dbReference>
<name>A0A0F9GK82_9ZZZZ</name>
<feature type="non-terminal residue" evidence="1">
    <location>
        <position position="1"/>
    </location>
</feature>
<dbReference type="EMBL" id="LAZR01028106">
    <property type="protein sequence ID" value="KKL63612.1"/>
    <property type="molecule type" value="Genomic_DNA"/>
</dbReference>
<organism evidence="1">
    <name type="scientific">marine sediment metagenome</name>
    <dbReference type="NCBI Taxonomy" id="412755"/>
    <lineage>
        <taxon>unclassified sequences</taxon>
        <taxon>metagenomes</taxon>
        <taxon>ecological metagenomes</taxon>
    </lineage>
</organism>
<dbReference type="AlphaFoldDB" id="A0A0F9GK82"/>
<sequence length="437" mass="49088">DPMGPVGEVEDEFSGSHLASENNFLRVSFESLSALRNTYAGLHDLIRGLDPGPMELPDGEPGNSWEGMHRARLLNQMYGPALNKFIGSVLGIEVCRGKILDLTYELSKIVEEYYKALLKRHSTDGVEIHGNPVRTDIALSIFANVDSHGEIEMGGDADRVSAYTVRKAQILIRALEEEPLKGFITRTGSFLAYLDKHLRGLWRTAEKLDAIFRTTIQKAKDQYEGTYQRVPSKQEFDNAVQILKDLDPDLVPYKDRAVLMTAEERFQSQFMNETLENMVQLMTWTEDGTAKLIKYVLERKANLKNHNQKENGFYICKIGDGNRFQQKPPGMLEIVPGECPTISIEEIWGSGFDEIREFLSSIEMSAQWHDLFVATSPSKTADKSNMLMIGPQGCGKSQAMRGIGADEESIAIFAQGSDFLTCWMGEADKNPKRLFQV</sequence>
<evidence type="ECO:0000313" key="1">
    <source>
        <dbReference type="EMBL" id="KKL63612.1"/>
    </source>
</evidence>
<accession>A0A0F9GK82</accession>